<reference evidence="1" key="1">
    <citation type="submission" date="2014-01" db="EMBL/GenBank/DDBJ databases">
        <authorList>
            <person name="Brown-Elliot B."/>
            <person name="Wallace R."/>
            <person name="Lenaerts A."/>
            <person name="Ordway D."/>
            <person name="DeGroote M.A."/>
            <person name="Parker T."/>
            <person name="Sizemore C."/>
            <person name="Tallon L.J."/>
            <person name="Sadzewicz L.K."/>
            <person name="Sengamalay N."/>
            <person name="Fraser C.M."/>
            <person name="Hine E."/>
            <person name="Shefchek K.A."/>
            <person name="Das S.P."/>
            <person name="Tettelin H."/>
        </authorList>
    </citation>
    <scope>NUCLEOTIDE SEQUENCE [LARGE SCALE GENOMIC DNA]</scope>
    <source>
        <strain evidence="1">4042</strain>
    </source>
</reference>
<dbReference type="AlphaFoldDB" id="X8AI66"/>
<comment type="caution">
    <text evidence="1">The sequence shown here is derived from an EMBL/GenBank/DDBJ whole genome shotgun (WGS) entry which is preliminary data.</text>
</comment>
<evidence type="ECO:0000313" key="1">
    <source>
        <dbReference type="EMBL" id="EUA30565.1"/>
    </source>
</evidence>
<dbReference type="EMBL" id="JAOB01000060">
    <property type="protein sequence ID" value="EUA30565.1"/>
    <property type="molecule type" value="Genomic_DNA"/>
</dbReference>
<sequence>MRSRVAETLNGRLITIDGSEGEVREGVLELTAWSESESPTWPS</sequence>
<organism evidence="1">
    <name type="scientific">Mycobacterium xenopi 4042</name>
    <dbReference type="NCBI Taxonomy" id="1299334"/>
    <lineage>
        <taxon>Bacteria</taxon>
        <taxon>Bacillati</taxon>
        <taxon>Actinomycetota</taxon>
        <taxon>Actinomycetes</taxon>
        <taxon>Mycobacteriales</taxon>
        <taxon>Mycobacteriaceae</taxon>
        <taxon>Mycobacterium</taxon>
    </lineage>
</organism>
<proteinExistence type="predicted"/>
<protein>
    <submittedName>
        <fullName evidence="1">Uncharacterized protein</fullName>
    </submittedName>
</protein>
<gene>
    <name evidence="1" type="ORF">I553_4822</name>
</gene>
<name>X8AI66_MYCXE</name>
<dbReference type="PATRIC" id="fig|1299334.3.peg.6494"/>
<accession>X8AI66</accession>